<reference evidence="2" key="1">
    <citation type="submission" date="2019-11" db="EMBL/GenBank/DDBJ databases">
        <title>Bipolaris sorokiniana Genome sequencing.</title>
        <authorList>
            <person name="Wang H."/>
        </authorList>
    </citation>
    <scope>NUCLEOTIDE SEQUENCE</scope>
</reference>
<keyword evidence="1" id="KW-0732">Signal</keyword>
<feature type="chain" id="PRO_5034781046" evidence="1">
    <location>
        <begin position="29"/>
        <end position="185"/>
    </location>
</feature>
<accession>A0A8H5Z957</accession>
<comment type="caution">
    <text evidence="2">The sequence shown here is derived from an EMBL/GenBank/DDBJ whole genome shotgun (WGS) entry which is preliminary data.</text>
</comment>
<evidence type="ECO:0000313" key="2">
    <source>
        <dbReference type="EMBL" id="KAF5845963.1"/>
    </source>
</evidence>
<gene>
    <name evidence="2" type="ORF">GGP41_008450</name>
</gene>
<evidence type="ECO:0000256" key="1">
    <source>
        <dbReference type="SAM" id="SignalP"/>
    </source>
</evidence>
<protein>
    <submittedName>
        <fullName evidence="2">Uncharacterized protein</fullName>
    </submittedName>
</protein>
<dbReference type="EMBL" id="WNKQ01000017">
    <property type="protein sequence ID" value="KAF5845963.1"/>
    <property type="molecule type" value="Genomic_DNA"/>
</dbReference>
<sequence>MPLSPGRVRNHSKHHFTLINDLFIVLLALKPLLQKLLSISDTENNPSPRTVPRMCYQVVERYSVCRCLYYKHAIDPCAAHGQRGHMVQEKTVLCSFRFWLRKQFMFFWSLTMREKYNLNTGPRTAMEILPKISSTNALGSLASSSWSLGANSHSTVTSRLFVHLEIHALVRSYLQSWHNHDRANV</sequence>
<evidence type="ECO:0000313" key="3">
    <source>
        <dbReference type="Proteomes" id="UP000624244"/>
    </source>
</evidence>
<organism evidence="2 3">
    <name type="scientific">Cochliobolus sativus</name>
    <name type="common">Common root rot and spot blotch fungus</name>
    <name type="synonym">Bipolaris sorokiniana</name>
    <dbReference type="NCBI Taxonomy" id="45130"/>
    <lineage>
        <taxon>Eukaryota</taxon>
        <taxon>Fungi</taxon>
        <taxon>Dikarya</taxon>
        <taxon>Ascomycota</taxon>
        <taxon>Pezizomycotina</taxon>
        <taxon>Dothideomycetes</taxon>
        <taxon>Pleosporomycetidae</taxon>
        <taxon>Pleosporales</taxon>
        <taxon>Pleosporineae</taxon>
        <taxon>Pleosporaceae</taxon>
        <taxon>Bipolaris</taxon>
    </lineage>
</organism>
<dbReference type="AlphaFoldDB" id="A0A8H5Z957"/>
<proteinExistence type="predicted"/>
<dbReference type="Proteomes" id="UP000624244">
    <property type="component" value="Unassembled WGS sequence"/>
</dbReference>
<name>A0A8H5Z957_COCSA</name>
<feature type="signal peptide" evidence="1">
    <location>
        <begin position="1"/>
        <end position="28"/>
    </location>
</feature>